<dbReference type="InterPro" id="IPR013750">
    <property type="entry name" value="GHMP_kinase_C_dom"/>
</dbReference>
<dbReference type="InterPro" id="IPR006205">
    <property type="entry name" value="Mev_gal_kin"/>
</dbReference>
<evidence type="ECO:0000256" key="2">
    <source>
        <dbReference type="ARBA" id="ARBA00022516"/>
    </source>
</evidence>
<keyword evidence="14" id="KW-1185">Reference proteome</keyword>
<evidence type="ECO:0000256" key="6">
    <source>
        <dbReference type="ARBA" id="ARBA00022840"/>
    </source>
</evidence>
<keyword evidence="10" id="KW-0753">Steroid metabolism</keyword>
<dbReference type="InterPro" id="IPR036554">
    <property type="entry name" value="GHMP_kinase_C_sf"/>
</dbReference>
<keyword evidence="10" id="KW-0756">Sterol biosynthesis</keyword>
<dbReference type="Pfam" id="PF00288">
    <property type="entry name" value="GHMP_kinases_N"/>
    <property type="match status" value="1"/>
</dbReference>
<evidence type="ECO:0000256" key="1">
    <source>
        <dbReference type="ARBA" id="ARBA00022490"/>
    </source>
</evidence>
<keyword evidence="8 10" id="KW-0443">Lipid metabolism</keyword>
<name>A0A0S4KH54_BODSA</name>
<dbReference type="Pfam" id="PF08544">
    <property type="entry name" value="GHMP_kinases_C"/>
    <property type="match status" value="1"/>
</dbReference>
<dbReference type="EC" id="2.7.1.36" evidence="10"/>
<evidence type="ECO:0000256" key="5">
    <source>
        <dbReference type="ARBA" id="ARBA00022777"/>
    </source>
</evidence>
<keyword evidence="10" id="KW-0752">Steroid biosynthesis</keyword>
<evidence type="ECO:0000256" key="4">
    <source>
        <dbReference type="ARBA" id="ARBA00022741"/>
    </source>
</evidence>
<dbReference type="GO" id="GO:0005829">
    <property type="term" value="C:cytosol"/>
    <property type="evidence" value="ECO:0007669"/>
    <property type="project" value="TreeGrafter"/>
</dbReference>
<organism evidence="13 14">
    <name type="scientific">Bodo saltans</name>
    <name type="common">Flagellated protozoan</name>
    <dbReference type="NCBI Taxonomy" id="75058"/>
    <lineage>
        <taxon>Eukaryota</taxon>
        <taxon>Discoba</taxon>
        <taxon>Euglenozoa</taxon>
        <taxon>Kinetoplastea</taxon>
        <taxon>Metakinetoplastina</taxon>
        <taxon>Eubodonida</taxon>
        <taxon>Bodonidae</taxon>
        <taxon>Bodo</taxon>
    </lineage>
</organism>
<evidence type="ECO:0000313" key="13">
    <source>
        <dbReference type="EMBL" id="CUI11287.1"/>
    </source>
</evidence>
<comment type="similarity">
    <text evidence="10">Belongs to the GHMP kinase family. Mevalonate kinase subfamily.</text>
</comment>
<feature type="domain" description="GHMP kinase C-terminal" evidence="12">
    <location>
        <begin position="235"/>
        <end position="313"/>
    </location>
</feature>
<proteinExistence type="inferred from homology"/>
<dbReference type="InterPro" id="IPR014721">
    <property type="entry name" value="Ribsml_uS5_D2-typ_fold_subgr"/>
</dbReference>
<dbReference type="GO" id="GO:0019287">
    <property type="term" value="P:isopentenyl diphosphate biosynthetic process, mevalonate pathway"/>
    <property type="evidence" value="ECO:0007669"/>
    <property type="project" value="UniProtKB-UniPathway"/>
</dbReference>
<dbReference type="PRINTS" id="PR00959">
    <property type="entry name" value="MEVGALKINASE"/>
</dbReference>
<accession>A0A0S4KH54</accession>
<keyword evidence="1 10" id="KW-0963">Cytoplasm</keyword>
<dbReference type="Gene3D" id="3.30.70.890">
    <property type="entry name" value="GHMP kinase, C-terminal domain"/>
    <property type="match status" value="1"/>
</dbReference>
<feature type="domain" description="GHMP kinase N-terminal" evidence="11">
    <location>
        <begin position="82"/>
        <end position="166"/>
    </location>
</feature>
<dbReference type="VEuPathDB" id="TriTrypDB:BSAL_51740"/>
<dbReference type="GO" id="GO:0004496">
    <property type="term" value="F:mevalonate kinase activity"/>
    <property type="evidence" value="ECO:0007669"/>
    <property type="project" value="UniProtKB-EC"/>
</dbReference>
<comment type="catalytic activity">
    <reaction evidence="10">
        <text>(R)-mevalonate + ATP = (R)-5-phosphomevalonate + ADP + H(+)</text>
        <dbReference type="Rhea" id="RHEA:17065"/>
        <dbReference type="ChEBI" id="CHEBI:15378"/>
        <dbReference type="ChEBI" id="CHEBI:30616"/>
        <dbReference type="ChEBI" id="CHEBI:36464"/>
        <dbReference type="ChEBI" id="CHEBI:58146"/>
        <dbReference type="ChEBI" id="CHEBI:456216"/>
        <dbReference type="EC" id="2.7.1.36"/>
    </reaction>
</comment>
<dbReference type="FunFam" id="3.30.230.10:FF:000127">
    <property type="entry name" value="Mevalonate kinase"/>
    <property type="match status" value="1"/>
</dbReference>
<evidence type="ECO:0000256" key="8">
    <source>
        <dbReference type="ARBA" id="ARBA00023098"/>
    </source>
</evidence>
<gene>
    <name evidence="13" type="ORF">BSAL_51740</name>
</gene>
<dbReference type="FunFam" id="3.30.70.890:FF:000024">
    <property type="entry name" value="Mevalonate kinase"/>
    <property type="match status" value="1"/>
</dbReference>
<dbReference type="InterPro" id="IPR006204">
    <property type="entry name" value="GHMP_kinase_N_dom"/>
</dbReference>
<dbReference type="Proteomes" id="UP000051952">
    <property type="component" value="Unassembled WGS sequence"/>
</dbReference>
<reference evidence="14" key="1">
    <citation type="submission" date="2015-09" db="EMBL/GenBank/DDBJ databases">
        <authorList>
            <consortium name="Pathogen Informatics"/>
        </authorList>
    </citation>
    <scope>NUCLEOTIDE SEQUENCE [LARGE SCALE GENOMIC DNA]</scope>
    <source>
        <strain evidence="14">Lake Konstanz</strain>
    </source>
</reference>
<dbReference type="EMBL" id="CYKH01000068">
    <property type="protein sequence ID" value="CUI11287.1"/>
    <property type="molecule type" value="Genomic_DNA"/>
</dbReference>
<keyword evidence="7" id="KW-0460">Magnesium</keyword>
<dbReference type="Gene3D" id="3.30.230.10">
    <property type="match status" value="1"/>
</dbReference>
<protein>
    <recommendedName>
        <fullName evidence="10">Mevalonate kinase</fullName>
        <shortName evidence="10">MK</shortName>
        <ecNumber evidence="10">2.7.1.36</ecNumber>
    </recommendedName>
</protein>
<keyword evidence="5 10" id="KW-0418">Kinase</keyword>
<evidence type="ECO:0000259" key="12">
    <source>
        <dbReference type="Pfam" id="PF08544"/>
    </source>
</evidence>
<dbReference type="NCBIfam" id="TIGR00549">
    <property type="entry name" value="mevalon_kin"/>
    <property type="match status" value="1"/>
</dbReference>
<dbReference type="AlphaFoldDB" id="A0A0S4KH54"/>
<keyword evidence="3 10" id="KW-0808">Transferase</keyword>
<dbReference type="PANTHER" id="PTHR43290:SF2">
    <property type="entry name" value="MEVALONATE KINASE"/>
    <property type="match status" value="1"/>
</dbReference>
<evidence type="ECO:0000256" key="7">
    <source>
        <dbReference type="ARBA" id="ARBA00022842"/>
    </source>
</evidence>
<keyword evidence="4 10" id="KW-0547">Nucleotide-binding</keyword>
<evidence type="ECO:0000313" key="14">
    <source>
        <dbReference type="Proteomes" id="UP000051952"/>
    </source>
</evidence>
<dbReference type="UniPathway" id="UPA00057">
    <property type="reaction ID" value="UER00098"/>
</dbReference>
<sequence>MAGQRKAVKAQTTGDHRGFGKVILFGEHVVVYGATAVVAGVSEYTNCQLRLTKGVPGFKVVDNRPAVPGYKVEKAAEQRKAHELVMNHLSIDLSVDGLEITLAGPLVPSSGIGASASDVVALSRALNEMYALKLNEEEINHSAFVGEGGYHGTPSGVDNTAATFGGLLTYRRAGGVPKFASLPVPTPLYIVVVSTGITASTTKVVGDVRKMKEDKPEWFAGVMSSYDNIVTAASKAINAGDLKGLGALLDTNHLLCRDLTISCPELEDIVTHSKRLGALGAKMSGTGRGGIAVALAASKEDQEKIAAGLTKDCKSARFVWKYSVAPQATKSKAKL</sequence>
<dbReference type="SUPFAM" id="SSF55060">
    <property type="entry name" value="GHMP Kinase, C-terminal domain"/>
    <property type="match status" value="1"/>
</dbReference>
<keyword evidence="6 10" id="KW-0067">ATP-binding</keyword>
<evidence type="ECO:0000256" key="3">
    <source>
        <dbReference type="ARBA" id="ARBA00022679"/>
    </source>
</evidence>
<dbReference type="OMA" id="GPFFDAP"/>
<evidence type="ECO:0000256" key="9">
    <source>
        <dbReference type="ARBA" id="ARBA00029438"/>
    </source>
</evidence>
<comment type="pathway">
    <text evidence="9 10">Isoprenoid biosynthesis; isopentenyl diphosphate biosynthesis via mevalonate pathway; isopentenyl diphosphate from (R)-mevalonate: step 1/3.</text>
</comment>
<evidence type="ECO:0000259" key="11">
    <source>
        <dbReference type="Pfam" id="PF00288"/>
    </source>
</evidence>
<dbReference type="SUPFAM" id="SSF54211">
    <property type="entry name" value="Ribosomal protein S5 domain 2-like"/>
    <property type="match status" value="1"/>
</dbReference>
<dbReference type="GO" id="GO:0016126">
    <property type="term" value="P:sterol biosynthetic process"/>
    <property type="evidence" value="ECO:0007669"/>
    <property type="project" value="UniProtKB-KW"/>
</dbReference>
<dbReference type="GO" id="GO:0005524">
    <property type="term" value="F:ATP binding"/>
    <property type="evidence" value="ECO:0007669"/>
    <property type="project" value="UniProtKB-KW"/>
</dbReference>
<dbReference type="PANTHER" id="PTHR43290">
    <property type="entry name" value="MEVALONATE KINASE"/>
    <property type="match status" value="1"/>
</dbReference>
<dbReference type="InterPro" id="IPR020568">
    <property type="entry name" value="Ribosomal_Su5_D2-typ_SF"/>
</dbReference>
<comment type="subcellular location">
    <subcellularLocation>
        <location evidence="10">Cytoplasm</location>
    </subcellularLocation>
</comment>
<evidence type="ECO:0000256" key="10">
    <source>
        <dbReference type="RuleBase" id="RU363087"/>
    </source>
</evidence>
<keyword evidence="2 10" id="KW-0444">Lipid biosynthesis</keyword>
<keyword evidence="10" id="KW-1207">Sterol metabolism</keyword>
<dbReference type="OrthoDB" id="1652964at2759"/>